<gene>
    <name evidence="1" type="ORF">ACFL27_01535</name>
</gene>
<name>A0ABV6YRP6_UNCC1</name>
<reference evidence="1 2" key="1">
    <citation type="submission" date="2024-09" db="EMBL/GenBank/DDBJ databases">
        <title>Laminarin stimulates single cell rates of sulfate reduction while oxygen inhibits transcriptomic activity in coastal marine sediment.</title>
        <authorList>
            <person name="Lindsay M."/>
            <person name="Orcutt B."/>
            <person name="Emerson D."/>
            <person name="Stepanauskas R."/>
            <person name="D'Angelo T."/>
        </authorList>
    </citation>
    <scope>NUCLEOTIDE SEQUENCE [LARGE SCALE GENOMIC DNA]</scope>
    <source>
        <strain evidence="1">SAG AM-311-K15</strain>
    </source>
</reference>
<comment type="caution">
    <text evidence="1">The sequence shown here is derived from an EMBL/GenBank/DDBJ whole genome shotgun (WGS) entry which is preliminary data.</text>
</comment>
<organism evidence="1 2">
    <name type="scientific">candidate division CSSED10-310 bacterium</name>
    <dbReference type="NCBI Taxonomy" id="2855610"/>
    <lineage>
        <taxon>Bacteria</taxon>
        <taxon>Bacteria division CSSED10-310</taxon>
    </lineage>
</organism>
<evidence type="ECO:0008006" key="3">
    <source>
        <dbReference type="Google" id="ProtNLM"/>
    </source>
</evidence>
<dbReference type="InterPro" id="IPR011990">
    <property type="entry name" value="TPR-like_helical_dom_sf"/>
</dbReference>
<dbReference type="Proteomes" id="UP001594351">
    <property type="component" value="Unassembled WGS sequence"/>
</dbReference>
<evidence type="ECO:0000313" key="1">
    <source>
        <dbReference type="EMBL" id="MFC1848864.1"/>
    </source>
</evidence>
<dbReference type="Gene3D" id="1.25.40.10">
    <property type="entry name" value="Tetratricopeptide repeat domain"/>
    <property type="match status" value="1"/>
</dbReference>
<accession>A0ABV6YRP6</accession>
<protein>
    <recommendedName>
        <fullName evidence="3">Tetratricopeptide repeat protein</fullName>
    </recommendedName>
</protein>
<dbReference type="EMBL" id="JBHPBY010000010">
    <property type="protein sequence ID" value="MFC1848864.1"/>
    <property type="molecule type" value="Genomic_DNA"/>
</dbReference>
<proteinExistence type="predicted"/>
<keyword evidence="2" id="KW-1185">Reference proteome</keyword>
<evidence type="ECO:0000313" key="2">
    <source>
        <dbReference type="Proteomes" id="UP001594351"/>
    </source>
</evidence>
<sequence length="121" mass="14134">MKINKRTVIEKAEKLSQKGLWEKAIVEYRKILAEYKHDIKTRIAIGDLYAKYHSIDNAINEYKIAATGFEKEGLVHKAIALYKKIIRLDSSREDICSILAQLYQQSGHNFKMQQKFINVIY</sequence>
<dbReference type="SUPFAM" id="SSF48452">
    <property type="entry name" value="TPR-like"/>
    <property type="match status" value="1"/>
</dbReference>